<comment type="caution">
    <text evidence="1">The sequence shown here is derived from an EMBL/GenBank/DDBJ whole genome shotgun (WGS) entry which is preliminary data.</text>
</comment>
<gene>
    <name evidence="1" type="ORF">KIV10_13100</name>
</gene>
<accession>A0ABS5S9M9</accession>
<keyword evidence="2" id="KW-1185">Reference proteome</keyword>
<dbReference type="CDD" id="cd02947">
    <property type="entry name" value="TRX_family"/>
    <property type="match status" value="1"/>
</dbReference>
<evidence type="ECO:0000313" key="1">
    <source>
        <dbReference type="EMBL" id="MBT0609119.1"/>
    </source>
</evidence>
<dbReference type="Proteomes" id="UP001297092">
    <property type="component" value="Unassembled WGS sequence"/>
</dbReference>
<protein>
    <submittedName>
        <fullName evidence="1">Thioredoxin family protein</fullName>
    </submittedName>
</protein>
<sequence length="160" mass="18011">MNSDKINDTVVSGDSVILLGKANRNGLRMDAFQNWFDEGYKSYQLDSETVSHLKSLLKGVEITAFMGTWCSDSQREIPHFYKILDQTGFDESKLTLITVSEEKTTPQGYEDGLNITNVPTLIFSKDGKELGRIVEYPIEGLEKDMLAIVSGKDYKHAYSE</sequence>
<evidence type="ECO:0000313" key="2">
    <source>
        <dbReference type="Proteomes" id="UP001297092"/>
    </source>
</evidence>
<reference evidence="1 2" key="1">
    <citation type="submission" date="2021-05" db="EMBL/GenBank/DDBJ databases">
        <title>Aequorivita echinoideorum JCM 30378 genome.</title>
        <authorList>
            <person name="Zhang H."/>
            <person name="Li C."/>
        </authorList>
    </citation>
    <scope>NUCLEOTIDE SEQUENCE [LARGE SCALE GENOMIC DNA]</scope>
    <source>
        <strain evidence="1 2">JCM30378</strain>
    </source>
</reference>
<proteinExistence type="predicted"/>
<dbReference type="Pfam" id="PF14595">
    <property type="entry name" value="Thioredoxin_9"/>
    <property type="match status" value="1"/>
</dbReference>
<dbReference type="Gene3D" id="3.40.30.10">
    <property type="entry name" value="Glutaredoxin"/>
    <property type="match status" value="1"/>
</dbReference>
<dbReference type="SUPFAM" id="SSF52833">
    <property type="entry name" value="Thioredoxin-like"/>
    <property type="match status" value="1"/>
</dbReference>
<dbReference type="InterPro" id="IPR036249">
    <property type="entry name" value="Thioredoxin-like_sf"/>
</dbReference>
<dbReference type="EMBL" id="JAHCTB010000006">
    <property type="protein sequence ID" value="MBT0609119.1"/>
    <property type="molecule type" value="Genomic_DNA"/>
</dbReference>
<organism evidence="1 2">
    <name type="scientific">Aequorivita echinoideorum</name>
    <dbReference type="NCBI Taxonomy" id="1549647"/>
    <lineage>
        <taxon>Bacteria</taxon>
        <taxon>Pseudomonadati</taxon>
        <taxon>Bacteroidota</taxon>
        <taxon>Flavobacteriia</taxon>
        <taxon>Flavobacteriales</taxon>
        <taxon>Flavobacteriaceae</taxon>
        <taxon>Aequorivita</taxon>
    </lineage>
</organism>
<name>A0ABS5S9M9_9FLAO</name>